<dbReference type="PANTHER" id="PTHR39201">
    <property type="entry name" value="EXPORTED PROTEIN-RELATED"/>
    <property type="match status" value="1"/>
</dbReference>
<dbReference type="AlphaFoldDB" id="A0A126R103"/>
<evidence type="ECO:0000313" key="5">
    <source>
        <dbReference type="Proteomes" id="UP000183442"/>
    </source>
</evidence>
<organism evidence="2 4">
    <name type="scientific">Methanobrevibacter olleyae</name>
    <dbReference type="NCBI Taxonomy" id="294671"/>
    <lineage>
        <taxon>Archaea</taxon>
        <taxon>Methanobacteriati</taxon>
        <taxon>Methanobacteriota</taxon>
        <taxon>Methanomada group</taxon>
        <taxon>Methanobacteria</taxon>
        <taxon>Methanobacteriales</taxon>
        <taxon>Methanobacteriaceae</taxon>
        <taxon>Methanobrevibacter</taxon>
    </lineage>
</organism>
<dbReference type="PROSITE" id="PS50902">
    <property type="entry name" value="FLAVODOXIN_LIKE"/>
    <property type="match status" value="1"/>
</dbReference>
<dbReference type="EMBL" id="FOTL01000020">
    <property type="protein sequence ID" value="SFL58218.1"/>
    <property type="molecule type" value="Genomic_DNA"/>
</dbReference>
<proteinExistence type="predicted"/>
<name>A0A126R103_METOL</name>
<dbReference type="OrthoDB" id="73155at2157"/>
<dbReference type="PANTHER" id="PTHR39201:SF1">
    <property type="entry name" value="FLAVODOXIN-LIKE DOMAIN-CONTAINING PROTEIN"/>
    <property type="match status" value="1"/>
</dbReference>
<dbReference type="KEGG" id="mol:YLM1_1177"/>
<evidence type="ECO:0000313" key="2">
    <source>
        <dbReference type="EMBL" id="AMK15734.1"/>
    </source>
</evidence>
<reference evidence="3" key="4">
    <citation type="submission" date="2016-10" db="EMBL/GenBank/DDBJ databases">
        <authorList>
            <person name="de Groot N.N."/>
        </authorList>
    </citation>
    <scope>NUCLEOTIDE SEQUENCE [LARGE SCALE GENOMIC DNA]</scope>
    <source>
        <strain evidence="3">DSM 16632</strain>
    </source>
</reference>
<accession>A0A126R103</accession>
<dbReference type="GeneID" id="28489483"/>
<dbReference type="PATRIC" id="fig|294671.3.peg.1229"/>
<dbReference type="GO" id="GO:0010181">
    <property type="term" value="F:FMN binding"/>
    <property type="evidence" value="ECO:0007669"/>
    <property type="project" value="InterPro"/>
</dbReference>
<protein>
    <submittedName>
        <fullName evidence="2">Flavodoxin</fullName>
    </submittedName>
</protein>
<gene>
    <name evidence="3" type="ORF">SAMN02910297_01260</name>
    <name evidence="2" type="ORF">YLM1_1177</name>
</gene>
<dbReference type="RefSeq" id="WP_067147230.1">
    <property type="nucleotide sequence ID" value="NZ_CP014265.1"/>
</dbReference>
<dbReference type="InterPro" id="IPR008254">
    <property type="entry name" value="Flavodoxin/NO_synth"/>
</dbReference>
<reference evidence="5" key="3">
    <citation type="submission" date="2016-10" db="EMBL/GenBank/DDBJ databases">
        <authorList>
            <person name="Varghese N."/>
        </authorList>
    </citation>
    <scope>NUCLEOTIDE SEQUENCE [LARGE SCALE GENOMIC DNA]</scope>
    <source>
        <strain evidence="5">DSM 16632</strain>
    </source>
</reference>
<dbReference type="STRING" id="294671.YLM1_1177"/>
<feature type="domain" description="Flavodoxin-like" evidence="1">
    <location>
        <begin position="3"/>
        <end position="158"/>
    </location>
</feature>
<dbReference type="EMBL" id="CP014265">
    <property type="protein sequence ID" value="AMK15734.1"/>
    <property type="molecule type" value="Genomic_DNA"/>
</dbReference>
<sequence length="162" mass="18486">MERIILYYSEGGRTKLVAETLAINLRCDICQIKDLKKRRGFKNILSSTFDAFRENKTEIYPSTINLEKYDTIYIGTPTWANKPSPAIITLIDRCDLRGKDIVLFTTSSNSDGEGTLEKMEIKVLARGARVVQQFNLKTRDKSPAQLQKDTKNLCKSLDLDLY</sequence>
<reference evidence="4" key="2">
    <citation type="submission" date="2016-02" db="EMBL/GenBank/DDBJ databases">
        <title>The draft genome sequence of the rumen methanogen Methanobrevibacter olleyae YLM1.</title>
        <authorList>
            <consortium name="New Zealand Agricultural Greenhouse Gas Research Centre/Pastoral Greenhouse Gas Research Consortium"/>
            <person name="Kelly W.J."/>
            <person name="Li D."/>
            <person name="Lambie S.C."/>
            <person name="Attwood G.T."/>
            <person name="Altermann E."/>
            <person name="Leahy S.C."/>
        </authorList>
    </citation>
    <scope>NUCLEOTIDE SEQUENCE [LARGE SCALE GENOMIC DNA]</scope>
    <source>
        <strain evidence="4">YLM1</strain>
    </source>
</reference>
<evidence type="ECO:0000313" key="4">
    <source>
        <dbReference type="Proteomes" id="UP000066376"/>
    </source>
</evidence>
<dbReference type="Proteomes" id="UP000066376">
    <property type="component" value="Chromosome"/>
</dbReference>
<dbReference type="InterPro" id="IPR029039">
    <property type="entry name" value="Flavoprotein-like_sf"/>
</dbReference>
<dbReference type="Proteomes" id="UP000183442">
    <property type="component" value="Unassembled WGS sequence"/>
</dbReference>
<reference evidence="2 4" key="1">
    <citation type="journal article" date="2016" name="Genome Announc.">
        <title>Draft Genome Sequence of the Rumen Methanogen Methanobrevibacter olleyae YLM1.</title>
        <authorList>
            <person name="Kelly W.J."/>
            <person name="Li D."/>
            <person name="Lambie S.C."/>
            <person name="Cox F."/>
            <person name="Attwood G.T."/>
            <person name="Altermann E."/>
            <person name="Leahy S.C."/>
        </authorList>
    </citation>
    <scope>NUCLEOTIDE SEQUENCE [LARGE SCALE GENOMIC DNA]</scope>
    <source>
        <strain evidence="2 4">YLM1</strain>
    </source>
</reference>
<evidence type="ECO:0000259" key="1">
    <source>
        <dbReference type="PROSITE" id="PS50902"/>
    </source>
</evidence>
<dbReference type="Pfam" id="PF12682">
    <property type="entry name" value="Flavodoxin_4"/>
    <property type="match status" value="1"/>
</dbReference>
<evidence type="ECO:0000313" key="3">
    <source>
        <dbReference type="EMBL" id="SFL58218.1"/>
    </source>
</evidence>
<keyword evidence="4" id="KW-1185">Reference proteome</keyword>
<dbReference type="Gene3D" id="3.40.50.360">
    <property type="match status" value="1"/>
</dbReference>
<dbReference type="SUPFAM" id="SSF52218">
    <property type="entry name" value="Flavoproteins"/>
    <property type="match status" value="1"/>
</dbReference>